<keyword evidence="1" id="KW-0812">Transmembrane</keyword>
<feature type="transmembrane region" description="Helical" evidence="1">
    <location>
        <begin position="35"/>
        <end position="61"/>
    </location>
</feature>
<keyword evidence="1" id="KW-1133">Transmembrane helix</keyword>
<dbReference type="RefSeq" id="WP_143668146.1">
    <property type="nucleotide sequence ID" value="NZ_MUBM01000234.1"/>
</dbReference>
<accession>A0ABV1VYW2</accession>
<dbReference type="Proteomes" id="UP001458415">
    <property type="component" value="Unassembled WGS sequence"/>
</dbReference>
<proteinExistence type="predicted"/>
<keyword evidence="1" id="KW-0472">Membrane</keyword>
<evidence type="ECO:0000313" key="3">
    <source>
        <dbReference type="Proteomes" id="UP001458415"/>
    </source>
</evidence>
<evidence type="ECO:0000313" key="2">
    <source>
        <dbReference type="EMBL" id="MER6977126.1"/>
    </source>
</evidence>
<reference evidence="2 3" key="1">
    <citation type="submission" date="2024-06" db="EMBL/GenBank/DDBJ databases">
        <title>The Natural Products Discovery Center: Release of the First 8490 Sequenced Strains for Exploring Actinobacteria Biosynthetic Diversity.</title>
        <authorList>
            <person name="Kalkreuter E."/>
            <person name="Kautsar S.A."/>
            <person name="Yang D."/>
            <person name="Bader C.D."/>
            <person name="Teijaro C.N."/>
            <person name="Fluegel L."/>
            <person name="Davis C.M."/>
            <person name="Simpson J.R."/>
            <person name="Lauterbach L."/>
            <person name="Steele A.D."/>
            <person name="Gui C."/>
            <person name="Meng S."/>
            <person name="Li G."/>
            <person name="Viehrig K."/>
            <person name="Ye F."/>
            <person name="Su P."/>
            <person name="Kiefer A.F."/>
            <person name="Nichols A."/>
            <person name="Cepeda A.J."/>
            <person name="Yan W."/>
            <person name="Fan B."/>
            <person name="Jiang Y."/>
            <person name="Adhikari A."/>
            <person name="Zheng C.-J."/>
            <person name="Schuster L."/>
            <person name="Cowan T.M."/>
            <person name="Smanski M.J."/>
            <person name="Chevrette M.G."/>
            <person name="De Carvalho L.P.S."/>
            <person name="Shen B."/>
        </authorList>
    </citation>
    <scope>NUCLEOTIDE SEQUENCE [LARGE SCALE GENOMIC DNA]</scope>
    <source>
        <strain evidence="2 3">NPDC000634</strain>
    </source>
</reference>
<name>A0ABV1VYW2_9ACTN</name>
<evidence type="ECO:0000256" key="1">
    <source>
        <dbReference type="SAM" id="Phobius"/>
    </source>
</evidence>
<comment type="caution">
    <text evidence="2">The sequence shown here is derived from an EMBL/GenBank/DDBJ whole genome shotgun (WGS) entry which is preliminary data.</text>
</comment>
<organism evidence="2 3">
    <name type="scientific">Streptomyces carpinensis</name>
    <dbReference type="NCBI Taxonomy" id="66369"/>
    <lineage>
        <taxon>Bacteria</taxon>
        <taxon>Bacillati</taxon>
        <taxon>Actinomycetota</taxon>
        <taxon>Actinomycetes</taxon>
        <taxon>Kitasatosporales</taxon>
        <taxon>Streptomycetaceae</taxon>
        <taxon>Streptomyces</taxon>
    </lineage>
</organism>
<sequence length="90" mass="10557">MRLRWRIPLPGPLSIGGSIPLTGGRRRRRNGGSSGVGCITAPFLLLWWCLVFEAWLLWWIFKPFYIVGVLAHRRATRQHTSIWRSRNGWW</sequence>
<dbReference type="EMBL" id="JBEPCU010000094">
    <property type="protein sequence ID" value="MER6977126.1"/>
    <property type="molecule type" value="Genomic_DNA"/>
</dbReference>
<keyword evidence="3" id="KW-1185">Reference proteome</keyword>
<protein>
    <submittedName>
        <fullName evidence="2">Uncharacterized protein</fullName>
    </submittedName>
</protein>
<gene>
    <name evidence="2" type="ORF">ABT317_08870</name>
</gene>